<dbReference type="Gene3D" id="2.40.50.100">
    <property type="match status" value="2"/>
</dbReference>
<dbReference type="Gene3D" id="1.10.287.470">
    <property type="entry name" value="Helix hairpin bin"/>
    <property type="match status" value="3"/>
</dbReference>
<keyword evidence="2" id="KW-0175">Coiled coil</keyword>
<dbReference type="InterPro" id="IPR058624">
    <property type="entry name" value="MdtA-like_HH"/>
</dbReference>
<dbReference type="SUPFAM" id="SSF111369">
    <property type="entry name" value="HlyD-like secretion proteins"/>
    <property type="match status" value="3"/>
</dbReference>
<dbReference type="NCBIfam" id="TIGR01730">
    <property type="entry name" value="RND_mfp"/>
    <property type="match status" value="1"/>
</dbReference>
<keyword evidence="3" id="KW-0812">Transmembrane</keyword>
<accession>A0ABX1P7N9</accession>
<evidence type="ECO:0000313" key="7">
    <source>
        <dbReference type="Proteomes" id="UP000718564"/>
    </source>
</evidence>
<dbReference type="RefSeq" id="WP_169155260.1">
    <property type="nucleotide sequence ID" value="NZ_CAWPJE010000046.1"/>
</dbReference>
<dbReference type="InterPro" id="IPR006143">
    <property type="entry name" value="RND_pump_MFP"/>
</dbReference>
<evidence type="ECO:0000256" key="2">
    <source>
        <dbReference type="SAM" id="Coils"/>
    </source>
</evidence>
<dbReference type="Proteomes" id="UP000718564">
    <property type="component" value="Unassembled WGS sequence"/>
</dbReference>
<feature type="domain" description="Multidrug resistance protein MdtA-like alpha-helical hairpin" evidence="4">
    <location>
        <begin position="190"/>
        <end position="255"/>
    </location>
</feature>
<dbReference type="Gene3D" id="2.40.30.170">
    <property type="match status" value="1"/>
</dbReference>
<name>A0ABX1P7N9_9CYAN</name>
<gene>
    <name evidence="6" type="ORF">DP116_11215</name>
</gene>
<keyword evidence="3" id="KW-1133">Transmembrane helix</keyword>
<evidence type="ECO:0000313" key="6">
    <source>
        <dbReference type="EMBL" id="NMG19998.1"/>
    </source>
</evidence>
<dbReference type="PANTHER" id="PTHR30469:SF15">
    <property type="entry name" value="HLYD FAMILY OF SECRETION PROTEINS"/>
    <property type="match status" value="1"/>
</dbReference>
<evidence type="ECO:0000259" key="4">
    <source>
        <dbReference type="Pfam" id="PF25876"/>
    </source>
</evidence>
<sequence>MVKESVSELKVEEPVAFEDANWQKKSVYRKRHSWLIPLLVGTGLGGIIAFGGMRLSSHSVSEKTTLAEKKTVQKVAPTMSVTVTPVETTRVARTLSTKGTVAARDLTPVLPQANGLQIKKILVNIGEIVKAGQVMAVLDDSVLQDQIRQAKADVEAKQADVASKQADLASKQAVVVSTRATVVSNQAIVQQKQADFAQAQAKLRDAQINFRRTQELTSQGAISQQQLDTATTNLATATEAVSLAQANIKSAQANVSSAQANIGSAEANVKIAQANINSAQASVKSSTAKMEQLKTQLGQTLLRAPVSGVVAEKLARVGDVTGIAPQTQIATVVGGTQKLFSIIQDGKLELQAQVPEIQLTQVKIGSKVQVTSDVDNRVKLQGRVRDIEPMINQEKREATVKIDLPQTTLLKPGMFARAAISTVTTIGLAVPQKAVLPQSDGSAIVFILSGVDTVRAQKVELGEILVGGRVEIKSGLQQGNASRVRVVVDGAGYVKDGDTVRVVNTQ</sequence>
<comment type="similarity">
    <text evidence="1">Belongs to the membrane fusion protein (MFP) (TC 8.A.1) family.</text>
</comment>
<feature type="coiled-coil region" evidence="2">
    <location>
        <begin position="147"/>
        <end position="296"/>
    </location>
</feature>
<proteinExistence type="inferred from homology"/>
<protein>
    <submittedName>
        <fullName evidence="6">Efflux RND transporter periplasmic adaptor subunit</fullName>
    </submittedName>
</protein>
<reference evidence="6 7" key="1">
    <citation type="submission" date="2018-06" db="EMBL/GenBank/DDBJ databases">
        <title>Comparative genomics of Brasilonema spp. strains.</title>
        <authorList>
            <person name="Alvarenga D.O."/>
            <person name="Fiore M.F."/>
            <person name="Varani A.M."/>
        </authorList>
    </citation>
    <scope>NUCLEOTIDE SEQUENCE [LARGE SCALE GENOMIC DNA]</scope>
    <source>
        <strain evidence="6 7">SPC951</strain>
    </source>
</reference>
<dbReference type="EMBL" id="QMEB01000070">
    <property type="protein sequence ID" value="NMG19998.1"/>
    <property type="molecule type" value="Genomic_DNA"/>
</dbReference>
<comment type="caution">
    <text evidence="6">The sequence shown here is derived from an EMBL/GenBank/DDBJ whole genome shotgun (WGS) entry which is preliminary data.</text>
</comment>
<dbReference type="PANTHER" id="PTHR30469">
    <property type="entry name" value="MULTIDRUG RESISTANCE PROTEIN MDTA"/>
    <property type="match status" value="1"/>
</dbReference>
<feature type="transmembrane region" description="Helical" evidence="3">
    <location>
        <begin position="34"/>
        <end position="53"/>
    </location>
</feature>
<evidence type="ECO:0000256" key="3">
    <source>
        <dbReference type="SAM" id="Phobius"/>
    </source>
</evidence>
<keyword evidence="7" id="KW-1185">Reference proteome</keyword>
<dbReference type="InterPro" id="IPR058792">
    <property type="entry name" value="Beta-barrel_RND_2"/>
</dbReference>
<dbReference type="Pfam" id="PF25954">
    <property type="entry name" value="Beta-barrel_RND_2"/>
    <property type="match status" value="1"/>
</dbReference>
<evidence type="ECO:0000256" key="1">
    <source>
        <dbReference type="ARBA" id="ARBA00009477"/>
    </source>
</evidence>
<organism evidence="6 7">
    <name type="scientific">Brasilonema bromeliae SPC951</name>
    <dbReference type="NCBI Taxonomy" id="385972"/>
    <lineage>
        <taxon>Bacteria</taxon>
        <taxon>Bacillati</taxon>
        <taxon>Cyanobacteriota</taxon>
        <taxon>Cyanophyceae</taxon>
        <taxon>Nostocales</taxon>
        <taxon>Scytonemataceae</taxon>
        <taxon>Brasilonema</taxon>
        <taxon>Bromeliae group (in: Brasilonema)</taxon>
    </lineage>
</organism>
<evidence type="ECO:0000259" key="5">
    <source>
        <dbReference type="Pfam" id="PF25954"/>
    </source>
</evidence>
<feature type="domain" description="CusB-like beta-barrel" evidence="5">
    <location>
        <begin position="350"/>
        <end position="421"/>
    </location>
</feature>
<dbReference type="Pfam" id="PF25876">
    <property type="entry name" value="HH_MFP_RND"/>
    <property type="match status" value="1"/>
</dbReference>
<dbReference type="Gene3D" id="2.40.420.20">
    <property type="match status" value="1"/>
</dbReference>
<keyword evidence="3" id="KW-0472">Membrane</keyword>